<protein>
    <recommendedName>
        <fullName evidence="2">FCP1 homology domain-containing protein</fullName>
    </recommendedName>
</protein>
<evidence type="ECO:0000313" key="4">
    <source>
        <dbReference type="Proteomes" id="UP001633002"/>
    </source>
</evidence>
<dbReference type="InterPro" id="IPR023214">
    <property type="entry name" value="HAD_sf"/>
</dbReference>
<reference evidence="3 4" key="1">
    <citation type="submission" date="2024-09" db="EMBL/GenBank/DDBJ databases">
        <title>Chromosome-scale assembly of Riccia sorocarpa.</title>
        <authorList>
            <person name="Paukszto L."/>
        </authorList>
    </citation>
    <scope>NUCLEOTIDE SEQUENCE [LARGE SCALE GENOMIC DNA]</scope>
    <source>
        <strain evidence="3">LP-2024</strain>
        <tissue evidence="3">Aerial parts of the thallus</tissue>
    </source>
</reference>
<feature type="coiled-coil region" evidence="1">
    <location>
        <begin position="169"/>
        <end position="217"/>
    </location>
</feature>
<proteinExistence type="predicted"/>
<dbReference type="EMBL" id="JBJQOH010000002">
    <property type="protein sequence ID" value="KAL3698121.1"/>
    <property type="molecule type" value="Genomic_DNA"/>
</dbReference>
<evidence type="ECO:0000259" key="2">
    <source>
        <dbReference type="Pfam" id="PF03031"/>
    </source>
</evidence>
<feature type="domain" description="FCP1 homology" evidence="2">
    <location>
        <begin position="224"/>
        <end position="340"/>
    </location>
</feature>
<dbReference type="Proteomes" id="UP001633002">
    <property type="component" value="Unassembled WGS sequence"/>
</dbReference>
<dbReference type="Gene3D" id="3.40.50.1000">
    <property type="entry name" value="HAD superfamily/HAD-like"/>
    <property type="match status" value="1"/>
</dbReference>
<name>A0ABD3I3Y5_9MARC</name>
<gene>
    <name evidence="3" type="ORF">R1sor_012197</name>
</gene>
<dbReference type="InterPro" id="IPR004274">
    <property type="entry name" value="FCP1_dom"/>
</dbReference>
<dbReference type="Pfam" id="PF03031">
    <property type="entry name" value="NIF"/>
    <property type="match status" value="1"/>
</dbReference>
<dbReference type="AlphaFoldDB" id="A0ABD3I3Y5"/>
<keyword evidence="4" id="KW-1185">Reference proteome</keyword>
<keyword evidence="1" id="KW-0175">Coiled coil</keyword>
<accession>A0ABD3I3Y5</accession>
<sequence>MKRERAESVEAINEVAVVEKERSSEALWLIKRYFKVPLCKEWLLSFDGAPKRDCSATVQGQRIILTEELFREVFFIQEELNPSASQQPFPKHVMRIGLEDWFSRYDEKAKRYLAEDCIHEPSPKEDLNDDMQVILHEDVGSSKRRAPLRRTDVLEPEMQQRLLHALQTEDQMDVRLNAMKAELVELERLVAEEMRLLEETAHRRKEEERRLEELGANVYRQRACLREFHLMIWTSRPRAIIDRILRFVFKSKKISFDLAYHECFIFGSKTSRPVTCKDFDILYEHNICARDVLIVEDDVAKINTNNVMNALVPRRWDLSVETPSSSFLMDHLLPFLTTWRSSVKGTVEFVEETRQWATLPWVEEPVEALMKWWGPDVKKTKTWTDVLFRSCTYEECKSLREIWTSITVRQKSRAESVAPVEGATPLESAAPVESTTPVLSAAPVAIDQSSAPISSVVDVSSVPSTS</sequence>
<evidence type="ECO:0000256" key="1">
    <source>
        <dbReference type="SAM" id="Coils"/>
    </source>
</evidence>
<organism evidence="3 4">
    <name type="scientific">Riccia sorocarpa</name>
    <dbReference type="NCBI Taxonomy" id="122646"/>
    <lineage>
        <taxon>Eukaryota</taxon>
        <taxon>Viridiplantae</taxon>
        <taxon>Streptophyta</taxon>
        <taxon>Embryophyta</taxon>
        <taxon>Marchantiophyta</taxon>
        <taxon>Marchantiopsida</taxon>
        <taxon>Marchantiidae</taxon>
        <taxon>Marchantiales</taxon>
        <taxon>Ricciaceae</taxon>
        <taxon>Riccia</taxon>
    </lineage>
</organism>
<evidence type="ECO:0000313" key="3">
    <source>
        <dbReference type="EMBL" id="KAL3698121.1"/>
    </source>
</evidence>
<comment type="caution">
    <text evidence="3">The sequence shown here is derived from an EMBL/GenBank/DDBJ whole genome shotgun (WGS) entry which is preliminary data.</text>
</comment>